<name>A0A842C332_9LIST</name>
<dbReference type="AlphaFoldDB" id="A0A842C332"/>
<dbReference type="EMBL" id="JAARVD010000008">
    <property type="protein sequence ID" value="MBC1797984.1"/>
    <property type="molecule type" value="Genomic_DNA"/>
</dbReference>
<gene>
    <name evidence="1" type="ORF">HCA55_14710</name>
</gene>
<evidence type="ECO:0000313" key="1">
    <source>
        <dbReference type="EMBL" id="MBC1797984.1"/>
    </source>
</evidence>
<organism evidence="1 2">
    <name type="scientific">Listeria booriae</name>
    <dbReference type="NCBI Taxonomy" id="1552123"/>
    <lineage>
        <taxon>Bacteria</taxon>
        <taxon>Bacillati</taxon>
        <taxon>Bacillota</taxon>
        <taxon>Bacilli</taxon>
        <taxon>Bacillales</taxon>
        <taxon>Listeriaceae</taxon>
        <taxon>Listeria</taxon>
    </lineage>
</organism>
<protein>
    <submittedName>
        <fullName evidence="1">Uncharacterized protein</fullName>
    </submittedName>
</protein>
<accession>A0A842C332</accession>
<proteinExistence type="predicted"/>
<dbReference type="Proteomes" id="UP000548082">
    <property type="component" value="Unassembled WGS sequence"/>
</dbReference>
<dbReference type="RefSeq" id="WP_185426831.1">
    <property type="nucleotide sequence ID" value="NZ_JAARRV010000006.1"/>
</dbReference>
<comment type="caution">
    <text evidence="1">The sequence shown here is derived from an EMBL/GenBank/DDBJ whole genome shotgun (WGS) entry which is preliminary data.</text>
</comment>
<sequence length="79" mass="9025">MIITICVNDIKKEFMVNRQQKLLDAITIIVENGELDIKLEGLEYLLSQQKQMQINTQLTFMEAGIYQGDILIIGGKSHE</sequence>
<reference evidence="1 2" key="1">
    <citation type="submission" date="2020-03" db="EMBL/GenBank/DDBJ databases">
        <title>Soil Listeria distribution.</title>
        <authorList>
            <person name="Liao J."/>
            <person name="Wiedmann M."/>
        </authorList>
    </citation>
    <scope>NUCLEOTIDE SEQUENCE [LARGE SCALE GENOMIC DNA]</scope>
    <source>
        <strain evidence="1 2">FSL L7-0990</strain>
    </source>
</reference>
<evidence type="ECO:0000313" key="2">
    <source>
        <dbReference type="Proteomes" id="UP000548082"/>
    </source>
</evidence>